<dbReference type="PROSITE" id="PS50835">
    <property type="entry name" value="IG_LIKE"/>
    <property type="match status" value="1"/>
</dbReference>
<feature type="transmembrane region" description="Helical" evidence="14">
    <location>
        <begin position="893"/>
        <end position="915"/>
    </location>
</feature>
<dbReference type="SMART" id="SM00409">
    <property type="entry name" value="IG"/>
    <property type="match status" value="1"/>
</dbReference>
<feature type="compositionally biased region" description="Low complexity" evidence="13">
    <location>
        <begin position="1103"/>
        <end position="1112"/>
    </location>
</feature>
<evidence type="ECO:0000259" key="16">
    <source>
        <dbReference type="PROSITE" id="PS50227"/>
    </source>
</evidence>
<dbReference type="InterPro" id="IPR000483">
    <property type="entry name" value="Cys-rich_flank_reg_C"/>
</dbReference>
<keyword evidence="7 14" id="KW-1133">Transmembrane helix</keyword>
<keyword evidence="12" id="KW-0807">Transducer</keyword>
<evidence type="ECO:0000259" key="17">
    <source>
        <dbReference type="PROSITE" id="PS50261"/>
    </source>
</evidence>
<evidence type="ECO:0000256" key="12">
    <source>
        <dbReference type="ARBA" id="ARBA00023224"/>
    </source>
</evidence>
<dbReference type="PANTHER" id="PTHR45930:SF4">
    <property type="entry name" value="ADHESION G PROTEIN-COUPLED RECEPTOR A3"/>
    <property type="match status" value="1"/>
</dbReference>
<keyword evidence="8" id="KW-0297">G-protein coupled receptor</keyword>
<dbReference type="InterPro" id="IPR001611">
    <property type="entry name" value="Leu-rich_rpt"/>
</dbReference>
<dbReference type="OMA" id="CQQHYQH"/>
<feature type="region of interest" description="Disordered" evidence="13">
    <location>
        <begin position="1195"/>
        <end position="1232"/>
    </location>
</feature>
<dbReference type="InterPro" id="IPR017981">
    <property type="entry name" value="GPCR_2-like_7TM"/>
</dbReference>
<name>A0A0L0CG79_LUCCU</name>
<feature type="region of interest" description="Disordered" evidence="13">
    <location>
        <begin position="1442"/>
        <end position="1480"/>
    </location>
</feature>
<dbReference type="OrthoDB" id="10031018at2759"/>
<keyword evidence="10" id="KW-1015">Disulfide bond</keyword>
<evidence type="ECO:0000256" key="4">
    <source>
        <dbReference type="ARBA" id="ARBA00022692"/>
    </source>
</evidence>
<evidence type="ECO:0008006" key="21">
    <source>
        <dbReference type="Google" id="ProtNLM"/>
    </source>
</evidence>
<dbReference type="InterPro" id="IPR058808">
    <property type="entry name" value="GAIN_ADGRA2/3"/>
</dbReference>
<evidence type="ECO:0000256" key="14">
    <source>
        <dbReference type="SAM" id="Phobius"/>
    </source>
</evidence>
<keyword evidence="5 15" id="KW-0732">Signal</keyword>
<evidence type="ECO:0000256" key="11">
    <source>
        <dbReference type="ARBA" id="ARBA00023170"/>
    </source>
</evidence>
<dbReference type="SUPFAM" id="SSF52058">
    <property type="entry name" value="L domain-like"/>
    <property type="match status" value="1"/>
</dbReference>
<dbReference type="Pfam" id="PF00002">
    <property type="entry name" value="7tm_2"/>
    <property type="match status" value="1"/>
</dbReference>
<feature type="signal peptide" evidence="15">
    <location>
        <begin position="1"/>
        <end position="26"/>
    </location>
</feature>
<feature type="region of interest" description="Disordered" evidence="13">
    <location>
        <begin position="1726"/>
        <end position="1750"/>
    </location>
</feature>
<evidence type="ECO:0000259" key="18">
    <source>
        <dbReference type="PROSITE" id="PS50835"/>
    </source>
</evidence>
<dbReference type="Gene3D" id="2.60.40.10">
    <property type="entry name" value="Immunoglobulins"/>
    <property type="match status" value="1"/>
</dbReference>
<dbReference type="SUPFAM" id="SSF111418">
    <property type="entry name" value="Hormone receptor domain"/>
    <property type="match status" value="1"/>
</dbReference>
<dbReference type="InterPro" id="IPR003591">
    <property type="entry name" value="Leu-rich_rpt_typical-subtyp"/>
</dbReference>
<keyword evidence="11" id="KW-0675">Receptor</keyword>
<feature type="transmembrane region" description="Helical" evidence="14">
    <location>
        <begin position="852"/>
        <end position="873"/>
    </location>
</feature>
<evidence type="ECO:0000256" key="13">
    <source>
        <dbReference type="SAM" id="MobiDB-lite"/>
    </source>
</evidence>
<evidence type="ECO:0000256" key="6">
    <source>
        <dbReference type="ARBA" id="ARBA00022737"/>
    </source>
</evidence>
<comment type="subcellular location">
    <subcellularLocation>
        <location evidence="1">Membrane</location>
        <topology evidence="1">Multi-pass membrane protein</topology>
    </subcellularLocation>
</comment>
<dbReference type="PANTHER" id="PTHR45930">
    <property type="entry name" value="G-PROTEIN COUPLED RECEPTOR 124-LIKE PROTEIN"/>
    <property type="match status" value="1"/>
</dbReference>
<feature type="domain" description="G-protein coupled receptors family 2 profile 1" evidence="16">
    <location>
        <begin position="311"/>
        <end position="396"/>
    </location>
</feature>
<evidence type="ECO:0000256" key="8">
    <source>
        <dbReference type="ARBA" id="ARBA00023040"/>
    </source>
</evidence>
<keyword evidence="20" id="KW-1185">Reference proteome</keyword>
<keyword evidence="9 14" id="KW-0472">Membrane</keyword>
<feature type="transmembrane region" description="Helical" evidence="14">
    <location>
        <begin position="1000"/>
        <end position="1018"/>
    </location>
</feature>
<dbReference type="PROSITE" id="PS50261">
    <property type="entry name" value="G_PROTEIN_RECEP_F2_4"/>
    <property type="match status" value="1"/>
</dbReference>
<dbReference type="InterPro" id="IPR032675">
    <property type="entry name" value="LRR_dom_sf"/>
</dbReference>
<evidence type="ECO:0000256" key="5">
    <source>
        <dbReference type="ARBA" id="ARBA00022729"/>
    </source>
</evidence>
<evidence type="ECO:0000256" key="15">
    <source>
        <dbReference type="SAM" id="SignalP"/>
    </source>
</evidence>
<evidence type="ECO:0000256" key="7">
    <source>
        <dbReference type="ARBA" id="ARBA00022989"/>
    </source>
</evidence>
<dbReference type="InterPro" id="IPR013783">
    <property type="entry name" value="Ig-like_fold"/>
</dbReference>
<comment type="similarity">
    <text evidence="2">Belongs to the G-protein coupled receptor 2 family. Adhesion G-protein coupled receptor (ADGR) subfamily.</text>
</comment>
<dbReference type="Gene3D" id="3.80.10.10">
    <property type="entry name" value="Ribonuclease Inhibitor"/>
    <property type="match status" value="1"/>
</dbReference>
<feature type="transmembrane region" description="Helical" evidence="14">
    <location>
        <begin position="735"/>
        <end position="759"/>
    </location>
</feature>
<dbReference type="InterPro" id="IPR001879">
    <property type="entry name" value="GPCR_2_extracellular_dom"/>
</dbReference>
<accession>A0A0L0CG79</accession>
<evidence type="ECO:0000256" key="9">
    <source>
        <dbReference type="ARBA" id="ARBA00023136"/>
    </source>
</evidence>
<feature type="chain" id="PRO_5005536032" description="Adhesion G protein-coupled receptor A3" evidence="15">
    <location>
        <begin position="27"/>
        <end position="1836"/>
    </location>
</feature>
<dbReference type="InterPro" id="IPR000832">
    <property type="entry name" value="GPCR_2_secretin-like"/>
</dbReference>
<dbReference type="SMART" id="SM00369">
    <property type="entry name" value="LRR_TYP"/>
    <property type="match status" value="3"/>
</dbReference>
<evidence type="ECO:0000256" key="3">
    <source>
        <dbReference type="ARBA" id="ARBA00022614"/>
    </source>
</evidence>
<evidence type="ECO:0000256" key="2">
    <source>
        <dbReference type="ARBA" id="ARBA00007343"/>
    </source>
</evidence>
<dbReference type="STRING" id="7375.A0A0L0CG79"/>
<keyword evidence="4 14" id="KW-0812">Transmembrane</keyword>
<dbReference type="Pfam" id="PF13855">
    <property type="entry name" value="LRR_8"/>
    <property type="match status" value="1"/>
</dbReference>
<dbReference type="InterPro" id="IPR003599">
    <property type="entry name" value="Ig_sub"/>
</dbReference>
<dbReference type="InterPro" id="IPR036445">
    <property type="entry name" value="GPCR_2_extracell_dom_sf"/>
</dbReference>
<dbReference type="InterPro" id="IPR051963">
    <property type="entry name" value="Adhesion_GPCR_A"/>
</dbReference>
<dbReference type="SMART" id="SM00082">
    <property type="entry name" value="LRRCT"/>
    <property type="match status" value="1"/>
</dbReference>
<dbReference type="SUPFAM" id="SSF48726">
    <property type="entry name" value="Immunoglobulin"/>
    <property type="match status" value="1"/>
</dbReference>
<dbReference type="EMBL" id="JRES01000510">
    <property type="protein sequence ID" value="KNC30494.1"/>
    <property type="molecule type" value="Genomic_DNA"/>
</dbReference>
<feature type="domain" description="G-protein coupled receptors family 2 profile 2" evidence="17">
    <location>
        <begin position="733"/>
        <end position="1054"/>
    </location>
</feature>
<feature type="transmembrane region" description="Helical" evidence="14">
    <location>
        <begin position="771"/>
        <end position="793"/>
    </location>
</feature>
<organism evidence="19 20">
    <name type="scientific">Lucilia cuprina</name>
    <name type="common">Green bottle fly</name>
    <name type="synonym">Australian sheep blowfly</name>
    <dbReference type="NCBI Taxonomy" id="7375"/>
    <lineage>
        <taxon>Eukaryota</taxon>
        <taxon>Metazoa</taxon>
        <taxon>Ecdysozoa</taxon>
        <taxon>Arthropoda</taxon>
        <taxon>Hexapoda</taxon>
        <taxon>Insecta</taxon>
        <taxon>Pterygota</taxon>
        <taxon>Neoptera</taxon>
        <taxon>Endopterygota</taxon>
        <taxon>Diptera</taxon>
        <taxon>Brachycera</taxon>
        <taxon>Muscomorpha</taxon>
        <taxon>Oestroidea</taxon>
        <taxon>Calliphoridae</taxon>
        <taxon>Luciliinae</taxon>
        <taxon>Lucilia</taxon>
    </lineage>
</organism>
<reference evidence="19 20" key="1">
    <citation type="journal article" date="2015" name="Nat. Commun.">
        <title>Lucilia cuprina genome unlocks parasitic fly biology to underpin future interventions.</title>
        <authorList>
            <person name="Anstead C.A."/>
            <person name="Korhonen P.K."/>
            <person name="Young N.D."/>
            <person name="Hall R.S."/>
            <person name="Jex A.R."/>
            <person name="Murali S.C."/>
            <person name="Hughes D.S."/>
            <person name="Lee S.F."/>
            <person name="Perry T."/>
            <person name="Stroehlein A.J."/>
            <person name="Ansell B.R."/>
            <person name="Breugelmans B."/>
            <person name="Hofmann A."/>
            <person name="Qu J."/>
            <person name="Dugan S."/>
            <person name="Lee S.L."/>
            <person name="Chao H."/>
            <person name="Dinh H."/>
            <person name="Han Y."/>
            <person name="Doddapaneni H.V."/>
            <person name="Worley K.C."/>
            <person name="Muzny D.M."/>
            <person name="Ioannidis P."/>
            <person name="Waterhouse R.M."/>
            <person name="Zdobnov E.M."/>
            <person name="James P.J."/>
            <person name="Bagnall N.H."/>
            <person name="Kotze A.C."/>
            <person name="Gibbs R.A."/>
            <person name="Richards S."/>
            <person name="Batterham P."/>
            <person name="Gasser R.B."/>
        </authorList>
    </citation>
    <scope>NUCLEOTIDE SEQUENCE [LARGE SCALE GENOMIC DNA]</scope>
    <source>
        <strain evidence="19 20">LS</strain>
        <tissue evidence="19">Full body</tissue>
    </source>
</reference>
<protein>
    <recommendedName>
        <fullName evidence="21">Adhesion G protein-coupled receptor A3</fullName>
    </recommendedName>
</protein>
<dbReference type="Gene3D" id="1.20.1070.10">
    <property type="entry name" value="Rhodopsin 7-helix transmembrane proteins"/>
    <property type="match status" value="1"/>
</dbReference>
<dbReference type="Pfam" id="PF26588">
    <property type="entry name" value="GAIN_ADGRA3"/>
    <property type="match status" value="1"/>
</dbReference>
<evidence type="ECO:0000256" key="1">
    <source>
        <dbReference type="ARBA" id="ARBA00004141"/>
    </source>
</evidence>
<dbReference type="PROSITE" id="PS50227">
    <property type="entry name" value="G_PROTEIN_RECEP_F2_3"/>
    <property type="match status" value="1"/>
</dbReference>
<comment type="caution">
    <text evidence="19">The sequence shown here is derived from an EMBL/GenBank/DDBJ whole genome shotgun (WGS) entry which is preliminary data.</text>
</comment>
<feature type="domain" description="Ig-like" evidence="18">
    <location>
        <begin position="207"/>
        <end position="322"/>
    </location>
</feature>
<gene>
    <name evidence="19" type="ORF">FF38_01531</name>
</gene>
<proteinExistence type="inferred from homology"/>
<dbReference type="InterPro" id="IPR036179">
    <property type="entry name" value="Ig-like_dom_sf"/>
</dbReference>
<dbReference type="InterPro" id="IPR007110">
    <property type="entry name" value="Ig-like_dom"/>
</dbReference>
<sequence>MIKIPCKAYSCLWLIVYFVLIVTNDAKCPEKCQCKNNTDSSWNLRVKCGGSSDEYLSNWQSIDFEEDAVNVFTLDLSRNGFTGIDKEFFRNLTELKRLDLSFNQIKVIDKSTFGDATISVERLKLANNSIAHIYPGSFDHFPNLKQLDISNNPLACDCDLIWLVGWSNSHLVKLQPGPKCESEDFKGILLKKLKVGVDLYCESPHQPLLEFIPRQNQVVFEGDELVLKCRAPRVAVGVPHESEDLPTKAHVFWGWSETIRTQNSTDDIVYHDPTKVLNDVHLESKHTTDSGILNSILRITSVRRNHTGMFDCTLRSQQANLSHAIAVIVIAKNTQYCKAINVQTNKGNYHWPQTVRGQVVEQQCVEESDGGQMATFRCHENGTWVDLNTEVCAYVSPTTRVLEQFAKMNLTLNKANVLEIARRLHNLTHTMSNLRRIKDPMDLEFVARTLVKYLDFITYQNELAHLLLDIVSQLLLLPSNTFYEAQRHYQSGLKLLECVEAASKQASLHTPITEDHGNMQNNLVTIPRTFFVDYFSIRPESFAGISCVWVRSSTSSSASTTSSSFECSTSNDSFPSFERYIDAAIQIPVNLLFSDKSSKSVIKLMVAVFRNANLLPHLTSNKSVELSSPIIAAKTVHESDDSYQQLNEDIDEKNQIAIILRVHPFHDDRSAPIPARWDDERQIWSPEMCQQLYLHRGLLMFSCKRLGYYGLLQRSAYLNDFDSDQAGARFRFLPYAIYIGTAVLFLCCCINIVTFLVFGRAIRINRQQRHTFVNTWLALALLCLSFTLGIFQTERQDVCRMIGMLIHYLSMCVLLWLSVSLSTMYKRLSKHHRVVTESDLPKEARLKKPIMGIYLVGWGISMMICGISGAVNINEYAAYSFCFLHNGSAMNAMLVPGGILLIFLCILFLTIYYQLNHRSSVANMMQNHHQFSDNTQATENIDMDWLDTTTQSNPPGRRTNINAKSLNLDQYTSLTLSNTAVSSIVDDFERSNLAHLRAHFVFLVLFVIAWFSAVAFVMHSAQGDDDLGHMYSVLFAISCCLLGLFMLLFYTLTRNDTRQQWSQNPCCGQDGSDGPYNETTYNDGVAPVANSVLAYKPSYEAGNNSGASRSNSQCSKHRTSSIRNGGGIGDATTQHLLAVSSAPAPASIINNQHMTSGTGIGLSHDIPSAELFYNPNQINVARKFFKKQKRLAKRNNFELQRQKDRPDYGGSVGAADTASDISSTTGSGHGYSRRHNAMTLKLLSSGVGKVNNTNINYKPDYNMGYKSHNHHPLDNFDDVDDIFTSSNVSNIANNQNNQNSLRKRANILAMNIYTNIPETMAPQHEIHKVRGGGSASSNVGGSGGRLLKPLEEHHEEFEEIDSSSHDENIPLYENTLQKVNVKPSSNNIFNTSFNSAAPLHYPTTSTPNKSKAPELKEIDELTAQQKLLLLDHDVEAMNSIGLPSTAVGNKQDFSSNVLDGRNSNDEIQNNEDDNDKPNLQRNEIYVSNSLQITNRVDIEDDFAAVLIRGNQQPKHSKSLSNLDCIYGGVVGATKTISDKLDAINVSYGSDRNLTHIGDVENATKQRCPSLCGVINDKESVISHRELHSSTKSLETSARNYLSNNRNETDVNVVEGFHMTGTCTRSASPTNESDLNYQNSEISIRSHGLYAPQADNDLTLTDDFRYQSSNASEADMGLNDFDDEFGAFGSHNFTNDLDGNDHDDSTDPIDALNTSIDELYEAIKRRSPLTTKLPQTNQMTGESPYSEVSTHCPDELNSLTRNDSRNNVNNDDGSISAIILPSSSSSSLLPTASTASTTTSLNTVLTKSFRENLIDDDSSQSSVISYIDPKVTKNSPS</sequence>
<feature type="region of interest" description="Disordered" evidence="13">
    <location>
        <begin position="1103"/>
        <end position="1127"/>
    </location>
</feature>
<feature type="compositionally biased region" description="Polar residues" evidence="13">
    <location>
        <begin position="1727"/>
        <end position="1748"/>
    </location>
</feature>
<dbReference type="Proteomes" id="UP000037069">
    <property type="component" value="Unassembled WGS sequence"/>
</dbReference>
<dbReference type="GO" id="GO:0005886">
    <property type="term" value="C:plasma membrane"/>
    <property type="evidence" value="ECO:0007669"/>
    <property type="project" value="TreeGrafter"/>
</dbReference>
<feature type="compositionally biased region" description="Polar residues" evidence="13">
    <location>
        <begin position="1446"/>
        <end position="1457"/>
    </location>
</feature>
<dbReference type="GO" id="GO:0004930">
    <property type="term" value="F:G protein-coupled receptor activity"/>
    <property type="evidence" value="ECO:0007669"/>
    <property type="project" value="UniProtKB-KW"/>
</dbReference>
<keyword evidence="6" id="KW-0677">Repeat</keyword>
<dbReference type="GO" id="GO:0007166">
    <property type="term" value="P:cell surface receptor signaling pathway"/>
    <property type="evidence" value="ECO:0007669"/>
    <property type="project" value="InterPro"/>
</dbReference>
<evidence type="ECO:0000256" key="10">
    <source>
        <dbReference type="ARBA" id="ARBA00023157"/>
    </source>
</evidence>
<feature type="transmembrane region" description="Helical" evidence="14">
    <location>
        <begin position="805"/>
        <end position="825"/>
    </location>
</feature>
<dbReference type="PROSITE" id="PS51450">
    <property type="entry name" value="LRR"/>
    <property type="match status" value="1"/>
</dbReference>
<evidence type="ECO:0000313" key="19">
    <source>
        <dbReference type="EMBL" id="KNC30494.1"/>
    </source>
</evidence>
<feature type="transmembrane region" description="Helical" evidence="14">
    <location>
        <begin position="1030"/>
        <end position="1052"/>
    </location>
</feature>
<evidence type="ECO:0000313" key="20">
    <source>
        <dbReference type="Proteomes" id="UP000037069"/>
    </source>
</evidence>
<keyword evidence="3" id="KW-0433">Leucine-rich repeat</keyword>